<dbReference type="RefSeq" id="WP_147038568.1">
    <property type="nucleotide sequence ID" value="NZ_BJUW01000004.1"/>
</dbReference>
<reference evidence="1 2" key="1">
    <citation type="submission" date="2019-07" db="EMBL/GenBank/DDBJ databases">
        <title>Whole genome shotgun sequence of Microbacterium aerolatum NBRC 103071.</title>
        <authorList>
            <person name="Hosoyama A."/>
            <person name="Uohara A."/>
            <person name="Ohji S."/>
            <person name="Ichikawa N."/>
        </authorList>
    </citation>
    <scope>NUCLEOTIDE SEQUENCE [LARGE SCALE GENOMIC DNA]</scope>
    <source>
        <strain evidence="1 2">NBRC 103071</strain>
    </source>
</reference>
<organism evidence="1 2">
    <name type="scientific">Microbacterium aerolatum</name>
    <dbReference type="NCBI Taxonomy" id="153731"/>
    <lineage>
        <taxon>Bacteria</taxon>
        <taxon>Bacillati</taxon>
        <taxon>Actinomycetota</taxon>
        <taxon>Actinomycetes</taxon>
        <taxon>Micrococcales</taxon>
        <taxon>Microbacteriaceae</taxon>
        <taxon>Microbacterium</taxon>
    </lineage>
</organism>
<comment type="caution">
    <text evidence="1">The sequence shown here is derived from an EMBL/GenBank/DDBJ whole genome shotgun (WGS) entry which is preliminary data.</text>
</comment>
<keyword evidence="2" id="KW-1185">Reference proteome</keyword>
<protein>
    <submittedName>
        <fullName evidence="1">Uncharacterized protein</fullName>
    </submittedName>
</protein>
<sequence>MSTDMLLRSTLHPPCPENQEVLEVTVPTDRSELALTDRLSLRLGLWLLLRAERSHRRAPRTISQEQMMLLRENRRTMEREALTMLTHSLQRFPR</sequence>
<evidence type="ECO:0000313" key="2">
    <source>
        <dbReference type="Proteomes" id="UP000321225"/>
    </source>
</evidence>
<dbReference type="EMBL" id="BJUW01000004">
    <property type="protein sequence ID" value="GEK85929.1"/>
    <property type="molecule type" value="Genomic_DNA"/>
</dbReference>
<accession>A0A511ACP4</accession>
<proteinExistence type="predicted"/>
<dbReference type="Proteomes" id="UP000321225">
    <property type="component" value="Unassembled WGS sequence"/>
</dbReference>
<gene>
    <name evidence="1" type="ORF">MAE01_11050</name>
</gene>
<dbReference type="OrthoDB" id="5081350at2"/>
<name>A0A511ACP4_9MICO</name>
<evidence type="ECO:0000313" key="1">
    <source>
        <dbReference type="EMBL" id="GEK85929.1"/>
    </source>
</evidence>
<dbReference type="AlphaFoldDB" id="A0A511ACP4"/>